<evidence type="ECO:0000313" key="1">
    <source>
        <dbReference type="EMBL" id="KKD39124.1"/>
    </source>
</evidence>
<gene>
    <name evidence="1" type="ORF">WN50_05225</name>
</gene>
<dbReference type="OrthoDB" id="457033at2"/>
<dbReference type="AlphaFoldDB" id="A0A0F5YJP1"/>
<evidence type="ECO:0000313" key="2">
    <source>
        <dbReference type="Proteomes" id="UP000033607"/>
    </source>
</evidence>
<dbReference type="Proteomes" id="UP000033607">
    <property type="component" value="Unassembled WGS sequence"/>
</dbReference>
<name>A0A0F5YJP1_9CYAN</name>
<dbReference type="EMBL" id="LATL02000301">
    <property type="protein sequence ID" value="KKD39124.1"/>
    <property type="molecule type" value="Genomic_DNA"/>
</dbReference>
<proteinExistence type="predicted"/>
<sequence>MTVDKYQVLVEQRYARAGFVLTQLIETEWRRVLRELDSLDIDSGDVSRAARLIGQYQMLDQLMAALSEGSLSSDYEIEAQWRHKLVERVIEGFGLQMNTPPSSLRRYKSLAQQVAEICGLEVIKD</sequence>
<accession>A0A0F5YJP1</accession>
<protein>
    <submittedName>
        <fullName evidence="1">Uncharacterized protein</fullName>
    </submittedName>
</protein>
<dbReference type="RefSeq" id="WP_046277451.1">
    <property type="nucleotide sequence ID" value="NZ_LATL02000301.1"/>
</dbReference>
<reference evidence="1 2" key="1">
    <citation type="submission" date="2015-06" db="EMBL/GenBank/DDBJ databases">
        <title>Draft genome assembly of filamentous brackish cyanobacterium Limnoraphis robusta strain CS-951.</title>
        <authorList>
            <person name="Willis A."/>
            <person name="Parks M."/>
            <person name="Burford M.A."/>
        </authorList>
    </citation>
    <scope>NUCLEOTIDE SEQUENCE [LARGE SCALE GENOMIC DNA]</scope>
    <source>
        <strain evidence="1 2">CS-951</strain>
    </source>
</reference>
<organism evidence="1 2">
    <name type="scientific">Limnoraphis robusta CS-951</name>
    <dbReference type="NCBI Taxonomy" id="1637645"/>
    <lineage>
        <taxon>Bacteria</taxon>
        <taxon>Bacillati</taxon>
        <taxon>Cyanobacteriota</taxon>
        <taxon>Cyanophyceae</taxon>
        <taxon>Oscillatoriophycideae</taxon>
        <taxon>Oscillatoriales</taxon>
        <taxon>Sirenicapillariaceae</taxon>
        <taxon>Limnoraphis</taxon>
    </lineage>
</organism>
<comment type="caution">
    <text evidence="1">The sequence shown here is derived from an EMBL/GenBank/DDBJ whole genome shotgun (WGS) entry which is preliminary data.</text>
</comment>